<keyword evidence="13 18" id="KW-0472">Membrane</keyword>
<dbReference type="EMBL" id="JBHSWU010000510">
    <property type="protein sequence ID" value="MFC6725404.1"/>
    <property type="molecule type" value="Genomic_DNA"/>
</dbReference>
<dbReference type="Pfam" id="PF18079">
    <property type="entry name" value="AglB_L1"/>
    <property type="match status" value="1"/>
</dbReference>
<feature type="transmembrane region" description="Helical" evidence="18">
    <location>
        <begin position="77"/>
        <end position="98"/>
    </location>
</feature>
<keyword evidence="9 18" id="KW-0812">Transmembrane</keyword>
<name>A0ABD5S1H9_9EURY</name>
<evidence type="ECO:0000256" key="9">
    <source>
        <dbReference type="ARBA" id="ARBA00022692"/>
    </source>
</evidence>
<comment type="catalytic activity">
    <reaction evidence="16">
        <text>an archaeal dolichyl phosphooligosaccharide + [protein]-L-asparagine = an archaeal dolichyl phosphate + a glycoprotein with the oligosaccharide chain attached by N-beta-D-glycosyl linkage to a protein L-asparagine.</text>
        <dbReference type="EC" id="2.4.99.21"/>
    </reaction>
</comment>
<keyword evidence="12 18" id="KW-1133">Transmembrane helix</keyword>
<feature type="domain" description="AglB-like core" evidence="20">
    <location>
        <begin position="124"/>
        <end position="245"/>
    </location>
</feature>
<organism evidence="21 22">
    <name type="scientific">Halobium palmae</name>
    <dbReference type="NCBI Taxonomy" id="1776492"/>
    <lineage>
        <taxon>Archaea</taxon>
        <taxon>Methanobacteriati</taxon>
        <taxon>Methanobacteriota</taxon>
        <taxon>Stenosarchaea group</taxon>
        <taxon>Halobacteria</taxon>
        <taxon>Halobacteriales</taxon>
        <taxon>Haloferacaceae</taxon>
        <taxon>Halobium</taxon>
    </lineage>
</organism>
<dbReference type="Gene3D" id="2.60.40.3390">
    <property type="match status" value="1"/>
</dbReference>
<sequence length="563" mass="61007">ALLVGAVLLARYSAEALFVLVWAAFITAAAFTQVRFNYYLALVVAVLNAFLLGELLRRFSLTGSIDRVRENADALKVTFVVVLLLVALIPGLVAPLQVRSASGGGGMSSTAYGIGNSTGPGAITQWDDSLDWMKNNTPAEGNYGGAGNADQLGYYESYQEPPNGDYDYPDGAYGVMSWWDYGHWITVEGERIPNANPFQQGAVQAANYLLAPSEAQAEDVLTSYEEGAQDEGNQTRFVMVDWQMTTVGQKFGAPVVFYDANQVGANDFYYPLFVERQGGGASFGYYSHTQRYYESQMVRLYRYHGSAMEAQPIVVDWDTVESNGQSYRVLPSGNGSQPVRSFENMSAARDYVERDGSSQVGGFGPYPEERVPALQHYRLVKMSDSTAYGTSYVNSLLRVRQALGLQLPPQALSRTTPGWVKTFERVPGATVQGSGAPANATVTASVQMRVPSTGTNFTYRQQTQADQQGNFRFTLPYSTTGYEQVGTEEGYANVSVRGTGPYTVVTDATTNESGYAVRYSGQVDVSESQVVGIDDESAAVELERETRPPANDGSSGNASAGDA</sequence>
<evidence type="ECO:0000256" key="7">
    <source>
        <dbReference type="ARBA" id="ARBA00022676"/>
    </source>
</evidence>
<dbReference type="EC" id="2.4.99.21" evidence="6"/>
<dbReference type="AlphaFoldDB" id="A0ABD5S1H9"/>
<dbReference type="GO" id="GO:0016757">
    <property type="term" value="F:glycosyltransferase activity"/>
    <property type="evidence" value="ECO:0007669"/>
    <property type="project" value="UniProtKB-KW"/>
</dbReference>
<keyword evidence="10" id="KW-0479">Metal-binding</keyword>
<dbReference type="PANTHER" id="PTHR13872:SF1">
    <property type="entry name" value="DOLICHYL-DIPHOSPHOOLIGOSACCHARIDE--PROTEIN GLYCOSYLTRANSFERASE SUBUNIT STT3B"/>
    <property type="match status" value="1"/>
</dbReference>
<feature type="transmembrane region" description="Helical" evidence="18">
    <location>
        <begin position="38"/>
        <end position="56"/>
    </location>
</feature>
<comment type="cofactor">
    <cofactor evidence="2">
        <name>Mg(2+)</name>
        <dbReference type="ChEBI" id="CHEBI:18420"/>
    </cofactor>
</comment>
<dbReference type="Gene3D" id="3.40.50.12610">
    <property type="match status" value="1"/>
</dbReference>
<dbReference type="Proteomes" id="UP001596328">
    <property type="component" value="Unassembled WGS sequence"/>
</dbReference>
<gene>
    <name evidence="21" type="ORF">ACFQE1_13700</name>
</gene>
<evidence type="ECO:0000313" key="22">
    <source>
        <dbReference type="Proteomes" id="UP001596328"/>
    </source>
</evidence>
<comment type="cofactor">
    <cofactor evidence="1">
        <name>Mn(2+)</name>
        <dbReference type="ChEBI" id="CHEBI:29035"/>
    </cofactor>
</comment>
<dbReference type="InterPro" id="IPR054479">
    <property type="entry name" value="AglB-like_core"/>
</dbReference>
<dbReference type="InterPro" id="IPR003674">
    <property type="entry name" value="Oligo_trans_STT3"/>
</dbReference>
<keyword evidence="14" id="KW-0464">Manganese</keyword>
<evidence type="ECO:0000256" key="15">
    <source>
        <dbReference type="ARBA" id="ARBA00030679"/>
    </source>
</evidence>
<keyword evidence="11" id="KW-0460">Magnesium</keyword>
<dbReference type="GO" id="GO:0005886">
    <property type="term" value="C:plasma membrane"/>
    <property type="evidence" value="ECO:0007669"/>
    <property type="project" value="UniProtKB-SubCell"/>
</dbReference>
<feature type="transmembrane region" description="Helical" evidence="18">
    <location>
        <begin position="12"/>
        <end position="32"/>
    </location>
</feature>
<feature type="region of interest" description="Disordered" evidence="17">
    <location>
        <begin position="532"/>
        <end position="563"/>
    </location>
</feature>
<evidence type="ECO:0000256" key="6">
    <source>
        <dbReference type="ARBA" id="ARBA00012602"/>
    </source>
</evidence>
<evidence type="ECO:0000256" key="11">
    <source>
        <dbReference type="ARBA" id="ARBA00022842"/>
    </source>
</evidence>
<feature type="non-terminal residue" evidence="21">
    <location>
        <position position="563"/>
    </location>
</feature>
<accession>A0ABD5S1H9</accession>
<evidence type="ECO:0000259" key="20">
    <source>
        <dbReference type="Pfam" id="PF22627"/>
    </source>
</evidence>
<evidence type="ECO:0000256" key="17">
    <source>
        <dbReference type="SAM" id="MobiDB-lite"/>
    </source>
</evidence>
<evidence type="ECO:0000313" key="21">
    <source>
        <dbReference type="EMBL" id="MFC6725404.1"/>
    </source>
</evidence>
<evidence type="ECO:0000256" key="14">
    <source>
        <dbReference type="ARBA" id="ARBA00023211"/>
    </source>
</evidence>
<dbReference type="GO" id="GO:0046872">
    <property type="term" value="F:metal ion binding"/>
    <property type="evidence" value="ECO:0007669"/>
    <property type="project" value="UniProtKB-KW"/>
</dbReference>
<feature type="domain" description="Archaeal glycosylation protein B peripheral" evidence="19">
    <location>
        <begin position="428"/>
        <end position="530"/>
    </location>
</feature>
<evidence type="ECO:0000256" key="13">
    <source>
        <dbReference type="ARBA" id="ARBA00023136"/>
    </source>
</evidence>
<dbReference type="InterPro" id="IPR041154">
    <property type="entry name" value="AglB_P1"/>
</dbReference>
<comment type="pathway">
    <text evidence="4">Protein modification; protein glycosylation.</text>
</comment>
<comment type="subcellular location">
    <subcellularLocation>
        <location evidence="3">Cell membrane</location>
        <topology evidence="3">Multi-pass membrane protein</topology>
    </subcellularLocation>
</comment>
<evidence type="ECO:0000256" key="10">
    <source>
        <dbReference type="ARBA" id="ARBA00022723"/>
    </source>
</evidence>
<evidence type="ECO:0000256" key="1">
    <source>
        <dbReference type="ARBA" id="ARBA00001936"/>
    </source>
</evidence>
<dbReference type="PANTHER" id="PTHR13872">
    <property type="entry name" value="DOLICHYL-DIPHOSPHOOLIGOSACCHARIDE--PROTEIN GLYCOSYLTRANSFERASE SUBUNIT"/>
    <property type="match status" value="1"/>
</dbReference>
<keyword evidence="8" id="KW-0808">Transferase</keyword>
<evidence type="ECO:0000256" key="16">
    <source>
        <dbReference type="ARBA" id="ARBA00034066"/>
    </source>
</evidence>
<protein>
    <recommendedName>
        <fullName evidence="6">dolichyl-phosphooligosaccharide-protein glycotransferase</fullName>
        <ecNumber evidence="6">2.4.99.21</ecNumber>
    </recommendedName>
    <alternativeName>
        <fullName evidence="15">Oligosaccharyl transferase</fullName>
    </alternativeName>
</protein>
<keyword evidence="7" id="KW-0328">Glycosyltransferase</keyword>
<evidence type="ECO:0000256" key="3">
    <source>
        <dbReference type="ARBA" id="ARBA00004651"/>
    </source>
</evidence>
<evidence type="ECO:0000256" key="4">
    <source>
        <dbReference type="ARBA" id="ARBA00004922"/>
    </source>
</evidence>
<evidence type="ECO:0000256" key="18">
    <source>
        <dbReference type="SAM" id="Phobius"/>
    </source>
</evidence>
<feature type="non-terminal residue" evidence="21">
    <location>
        <position position="1"/>
    </location>
</feature>
<comment type="similarity">
    <text evidence="5">Belongs to the STT3 family.</text>
</comment>
<evidence type="ECO:0000256" key="8">
    <source>
        <dbReference type="ARBA" id="ARBA00022679"/>
    </source>
</evidence>
<evidence type="ECO:0000256" key="2">
    <source>
        <dbReference type="ARBA" id="ARBA00001946"/>
    </source>
</evidence>
<proteinExistence type="inferred from homology"/>
<keyword evidence="22" id="KW-1185">Reference proteome</keyword>
<reference evidence="21 22" key="1">
    <citation type="journal article" date="2019" name="Int. J. Syst. Evol. Microbiol.">
        <title>The Global Catalogue of Microorganisms (GCM) 10K type strain sequencing project: providing services to taxonomists for standard genome sequencing and annotation.</title>
        <authorList>
            <consortium name="The Broad Institute Genomics Platform"/>
            <consortium name="The Broad Institute Genome Sequencing Center for Infectious Disease"/>
            <person name="Wu L."/>
            <person name="Ma J."/>
        </authorList>
    </citation>
    <scope>NUCLEOTIDE SEQUENCE [LARGE SCALE GENOMIC DNA]</scope>
    <source>
        <strain evidence="21 22">NBRC 111368</strain>
    </source>
</reference>
<comment type="caution">
    <text evidence="21">The sequence shown here is derived from an EMBL/GenBank/DDBJ whole genome shotgun (WGS) entry which is preliminary data.</text>
</comment>
<evidence type="ECO:0000256" key="5">
    <source>
        <dbReference type="ARBA" id="ARBA00010810"/>
    </source>
</evidence>
<feature type="compositionally biased region" description="Polar residues" evidence="17">
    <location>
        <begin position="552"/>
        <end position="563"/>
    </location>
</feature>
<evidence type="ECO:0000256" key="12">
    <source>
        <dbReference type="ARBA" id="ARBA00022989"/>
    </source>
</evidence>
<evidence type="ECO:0000259" key="19">
    <source>
        <dbReference type="Pfam" id="PF18079"/>
    </source>
</evidence>
<dbReference type="Pfam" id="PF22627">
    <property type="entry name" value="AglB_core-like"/>
    <property type="match status" value="1"/>
</dbReference>